<evidence type="ECO:0000313" key="5">
    <source>
        <dbReference type="Proteomes" id="UP000694397"/>
    </source>
</evidence>
<feature type="compositionally biased region" description="Pro residues" evidence="2">
    <location>
        <begin position="397"/>
        <end position="406"/>
    </location>
</feature>
<dbReference type="InterPro" id="IPR050357">
    <property type="entry name" value="Arrestin_domain-protein"/>
</dbReference>
<dbReference type="SMART" id="SM01017">
    <property type="entry name" value="Arrestin_C"/>
    <property type="match status" value="1"/>
</dbReference>
<dbReference type="PANTHER" id="PTHR11188:SF135">
    <property type="entry name" value="ARRESTIN DOMAIN CONTAINING 3-LIKE-RELATED"/>
    <property type="match status" value="1"/>
</dbReference>
<accession>A0A8C9QYC3</accession>
<evidence type="ECO:0000256" key="2">
    <source>
        <dbReference type="SAM" id="MobiDB-lite"/>
    </source>
</evidence>
<feature type="region of interest" description="Disordered" evidence="2">
    <location>
        <begin position="372"/>
        <end position="458"/>
    </location>
</feature>
<dbReference type="SUPFAM" id="SSF81296">
    <property type="entry name" value="E set domains"/>
    <property type="match status" value="2"/>
</dbReference>
<dbReference type="Ensembl" id="ENSSFOT00015005716.2">
    <property type="protein sequence ID" value="ENSSFOP00015005624.2"/>
    <property type="gene ID" value="ENSSFOG00015003640.2"/>
</dbReference>
<dbReference type="InterPro" id="IPR011021">
    <property type="entry name" value="Arrestin-like_N"/>
</dbReference>
<feature type="domain" description="Arrestin C-terminal-like" evidence="3">
    <location>
        <begin position="172"/>
        <end position="299"/>
    </location>
</feature>
<evidence type="ECO:0000256" key="1">
    <source>
        <dbReference type="ARBA" id="ARBA00005298"/>
    </source>
</evidence>
<dbReference type="InterPro" id="IPR014756">
    <property type="entry name" value="Ig_E-set"/>
</dbReference>
<comment type="similarity">
    <text evidence="1">Belongs to the arrestin family.</text>
</comment>
<organism evidence="4 5">
    <name type="scientific">Scleropages formosus</name>
    <name type="common">Asian bonytongue</name>
    <name type="synonym">Osteoglossum formosum</name>
    <dbReference type="NCBI Taxonomy" id="113540"/>
    <lineage>
        <taxon>Eukaryota</taxon>
        <taxon>Metazoa</taxon>
        <taxon>Chordata</taxon>
        <taxon>Craniata</taxon>
        <taxon>Vertebrata</taxon>
        <taxon>Euteleostomi</taxon>
        <taxon>Actinopterygii</taxon>
        <taxon>Neopterygii</taxon>
        <taxon>Teleostei</taxon>
        <taxon>Osteoglossocephala</taxon>
        <taxon>Osteoglossomorpha</taxon>
        <taxon>Osteoglossiformes</taxon>
        <taxon>Osteoglossidae</taxon>
        <taxon>Scleropages</taxon>
    </lineage>
</organism>
<gene>
    <name evidence="4" type="primary">LOC108934879</name>
</gene>
<dbReference type="OrthoDB" id="2333384at2759"/>
<evidence type="ECO:0000259" key="3">
    <source>
        <dbReference type="SMART" id="SM01017"/>
    </source>
</evidence>
<dbReference type="InterPro" id="IPR014752">
    <property type="entry name" value="Arrestin-like_C"/>
</dbReference>
<dbReference type="Pfam" id="PF00339">
    <property type="entry name" value="Arrestin_N"/>
    <property type="match status" value="1"/>
</dbReference>
<dbReference type="InterPro" id="IPR011022">
    <property type="entry name" value="Arrestin_C-like"/>
</dbReference>
<dbReference type="GO" id="GO:0005737">
    <property type="term" value="C:cytoplasm"/>
    <property type="evidence" value="ECO:0007669"/>
    <property type="project" value="TreeGrafter"/>
</dbReference>
<dbReference type="GO" id="GO:0007399">
    <property type="term" value="P:nervous system development"/>
    <property type="evidence" value="ECO:0007669"/>
    <property type="project" value="UniProtKB-ARBA"/>
</dbReference>
<dbReference type="Proteomes" id="UP000694397">
    <property type="component" value="Chromosome 3"/>
</dbReference>
<dbReference type="GeneID" id="108934879"/>
<sequence length="458" mass="49936">MSSSVKSISISYDPINEQNTFSNGDVLTGWVVVVITKKTKIETLLVKVRGKAEVFWSESHGENTDYYHAKEKCLKLDQIILSRKKDENDIVLAPGNHVYQFAFQIPQGSLPSTFKGAHGSIQYKVEAKLSRSWRVPSRAKSPFTFQSKVDLCVQQLMSPQHETIRKKYNFLTSGIVNMNVNLDKSSYRQGDGLKVTVEVDNGTSREIAPKFCVTQKQNFYANGRRNLYMKKVVKAVGKPIPGKSQQMLVQVLDLPRDLSVSILNCKILKVEYKLRVYLNIPYAKDPELKIPFVVLPADYVFLPAAEPDLSVPFSTFGDTGKTNPPPAVPGAAYPTAPAFFPPQPLSGPFISSNPAGVPPPYAQAAVFPPQADPFAPPHYSAQNPHPSPGGAGVFPPQAVPGAPPPYIAFDQFPTSTAPGAPPPYWASGGTEPQPGQGPRQTASGLYPSLSESGEKVPL</sequence>
<protein>
    <submittedName>
        <fullName evidence="4">Arrestin domain-containing protein 3-like</fullName>
    </submittedName>
</protein>
<evidence type="ECO:0000313" key="4">
    <source>
        <dbReference type="Ensembl" id="ENSSFOP00015005624.2"/>
    </source>
</evidence>
<reference evidence="4" key="3">
    <citation type="submission" date="2025-09" db="UniProtKB">
        <authorList>
            <consortium name="Ensembl"/>
        </authorList>
    </citation>
    <scope>IDENTIFICATION</scope>
</reference>
<dbReference type="GO" id="GO:0015031">
    <property type="term" value="P:protein transport"/>
    <property type="evidence" value="ECO:0007669"/>
    <property type="project" value="TreeGrafter"/>
</dbReference>
<proteinExistence type="inferred from homology"/>
<dbReference type="PANTHER" id="PTHR11188">
    <property type="entry name" value="ARRESTIN DOMAIN CONTAINING PROTEIN"/>
    <property type="match status" value="1"/>
</dbReference>
<dbReference type="Pfam" id="PF02752">
    <property type="entry name" value="Arrestin_C"/>
    <property type="match status" value="1"/>
</dbReference>
<reference evidence="4 5" key="1">
    <citation type="submission" date="2019-04" db="EMBL/GenBank/DDBJ databases">
        <authorList>
            <consortium name="Wellcome Sanger Institute Data Sharing"/>
        </authorList>
    </citation>
    <scope>NUCLEOTIDE SEQUENCE [LARGE SCALE GENOMIC DNA]</scope>
</reference>
<dbReference type="RefSeq" id="XP_018608565.2">
    <property type="nucleotide sequence ID" value="XM_018753049.2"/>
</dbReference>
<dbReference type="GO" id="GO:0005886">
    <property type="term" value="C:plasma membrane"/>
    <property type="evidence" value="ECO:0007669"/>
    <property type="project" value="TreeGrafter"/>
</dbReference>
<name>A0A8C9QYC3_SCLFO</name>
<reference evidence="4" key="2">
    <citation type="submission" date="2025-08" db="UniProtKB">
        <authorList>
            <consortium name="Ensembl"/>
        </authorList>
    </citation>
    <scope>IDENTIFICATION</scope>
</reference>
<dbReference type="Gene3D" id="2.60.40.640">
    <property type="match status" value="2"/>
</dbReference>
<dbReference type="GeneTree" id="ENSGT00940000164012"/>
<dbReference type="AlphaFoldDB" id="A0A8C9QYC3"/>
<dbReference type="KEGG" id="sfm:108934879"/>
<keyword evidence="5" id="KW-1185">Reference proteome</keyword>